<accession>A0ABD3P2J4</accession>
<dbReference type="PANTHER" id="PTHR36009">
    <property type="match status" value="1"/>
</dbReference>
<reference evidence="3 4" key="1">
    <citation type="submission" date="2024-10" db="EMBL/GenBank/DDBJ databases">
        <title>Updated reference genomes for cyclostephanoid diatoms.</title>
        <authorList>
            <person name="Roberts W.R."/>
            <person name="Alverson A.J."/>
        </authorList>
    </citation>
    <scope>NUCLEOTIDE SEQUENCE [LARGE SCALE GENOMIC DNA]</scope>
    <source>
        <strain evidence="3 4">AJA010-31</strain>
    </source>
</reference>
<feature type="transmembrane region" description="Helical" evidence="1">
    <location>
        <begin position="235"/>
        <end position="261"/>
    </location>
</feature>
<name>A0ABD3P2J4_9STRA</name>
<keyword evidence="4" id="KW-1185">Reference proteome</keyword>
<keyword evidence="1" id="KW-0472">Membrane</keyword>
<feature type="transmembrane region" description="Helical" evidence="1">
    <location>
        <begin position="199"/>
        <end position="223"/>
    </location>
</feature>
<protein>
    <submittedName>
        <fullName evidence="3">Uncharacterized protein</fullName>
    </submittedName>
</protein>
<feature type="transmembrane region" description="Helical" evidence="1">
    <location>
        <begin position="273"/>
        <end position="296"/>
    </location>
</feature>
<organism evidence="3 4">
    <name type="scientific">Cyclotella atomus</name>
    <dbReference type="NCBI Taxonomy" id="382360"/>
    <lineage>
        <taxon>Eukaryota</taxon>
        <taxon>Sar</taxon>
        <taxon>Stramenopiles</taxon>
        <taxon>Ochrophyta</taxon>
        <taxon>Bacillariophyta</taxon>
        <taxon>Coscinodiscophyceae</taxon>
        <taxon>Thalassiosirophycidae</taxon>
        <taxon>Stephanodiscales</taxon>
        <taxon>Stephanodiscaceae</taxon>
        <taxon>Cyclotella</taxon>
    </lineage>
</organism>
<dbReference type="Proteomes" id="UP001530400">
    <property type="component" value="Unassembled WGS sequence"/>
</dbReference>
<proteinExistence type="predicted"/>
<keyword evidence="1" id="KW-0812">Transmembrane</keyword>
<feature type="transmembrane region" description="Helical" evidence="1">
    <location>
        <begin position="155"/>
        <end position="173"/>
    </location>
</feature>
<dbReference type="EMBL" id="JALLPJ020000826">
    <property type="protein sequence ID" value="KAL3781943.1"/>
    <property type="molecule type" value="Genomic_DNA"/>
</dbReference>
<feature type="chain" id="PRO_5044838557" evidence="2">
    <location>
        <begin position="19"/>
        <end position="302"/>
    </location>
</feature>
<keyword evidence="2" id="KW-0732">Signal</keyword>
<comment type="caution">
    <text evidence="3">The sequence shown here is derived from an EMBL/GenBank/DDBJ whole genome shotgun (WGS) entry which is preliminary data.</text>
</comment>
<dbReference type="PANTHER" id="PTHR36009:SF3">
    <property type="entry name" value="TRANSMEMBRANE PROTEIN"/>
    <property type="match status" value="1"/>
</dbReference>
<feature type="signal peptide" evidence="2">
    <location>
        <begin position="1"/>
        <end position="18"/>
    </location>
</feature>
<gene>
    <name evidence="3" type="ORF">ACHAWO_002663</name>
</gene>
<keyword evidence="1" id="KW-1133">Transmembrane helix</keyword>
<sequence>MKVLLPLVFLAYTSIGSGFSPVHNHVVKSQPSAHVVSLQSTRPPSNTLHVYQTKSPPTITAATKNGQTDDDQEGLSINPPYAVAFISFLSFAFYRSFTEADGASTKILEGFFADPLNPGCNELFVTIFNLLGLYFVPLASLLMPGAKGQKLPATPFVLASMLGGYGFLGPYMITRKPSMEIVNKSDLGWITANVLENKIINWGLAAIVASAYVSSGFFNALISDPKQLISGYQELFTDTAIASASSMDFLILTLVAASLVPEDLARRGVKKGIAPYAAAFSTVLWPGVGAALYCALRPELEE</sequence>
<evidence type="ECO:0000256" key="1">
    <source>
        <dbReference type="SAM" id="Phobius"/>
    </source>
</evidence>
<dbReference type="AlphaFoldDB" id="A0ABD3P2J4"/>
<evidence type="ECO:0000313" key="3">
    <source>
        <dbReference type="EMBL" id="KAL3781943.1"/>
    </source>
</evidence>
<feature type="transmembrane region" description="Helical" evidence="1">
    <location>
        <begin position="123"/>
        <end position="143"/>
    </location>
</feature>
<evidence type="ECO:0000313" key="4">
    <source>
        <dbReference type="Proteomes" id="UP001530400"/>
    </source>
</evidence>
<evidence type="ECO:0000256" key="2">
    <source>
        <dbReference type="SAM" id="SignalP"/>
    </source>
</evidence>